<accession>A0AAV7FFN0</accession>
<keyword evidence="3" id="KW-1185">Reference proteome</keyword>
<dbReference type="PANTHER" id="PTHR35500:SF1">
    <property type="entry name" value="OS03G0108700 PROTEIN"/>
    <property type="match status" value="1"/>
</dbReference>
<protein>
    <submittedName>
        <fullName evidence="2">Uncharacterized protein</fullName>
    </submittedName>
</protein>
<feature type="region of interest" description="Disordered" evidence="1">
    <location>
        <begin position="1"/>
        <end position="41"/>
    </location>
</feature>
<dbReference type="EMBL" id="JAINDJ010000002">
    <property type="protein sequence ID" value="KAG9460025.1"/>
    <property type="molecule type" value="Genomic_DNA"/>
</dbReference>
<evidence type="ECO:0000256" key="1">
    <source>
        <dbReference type="SAM" id="MobiDB-lite"/>
    </source>
</evidence>
<sequence length="131" mass="15408">MENLAMESAKKRKKQTEKTQESQQSDSEIVEKEREPIAMASEEMEASISGILQKMDQFTERVSELLETGKKLFKEMSDDLEEKLIRVYEEQVEKWTEELKELRLLDSVNEETRVRLHNVQDLLQKMGDSQN</sequence>
<dbReference type="Proteomes" id="UP000825729">
    <property type="component" value="Unassembled WGS sequence"/>
</dbReference>
<evidence type="ECO:0000313" key="2">
    <source>
        <dbReference type="EMBL" id="KAG9460025.1"/>
    </source>
</evidence>
<proteinExistence type="predicted"/>
<name>A0AAV7FFN0_ARIFI</name>
<dbReference type="AlphaFoldDB" id="A0AAV7FFN0"/>
<organism evidence="2 3">
    <name type="scientific">Aristolochia fimbriata</name>
    <name type="common">White veined hardy Dutchman's pipe vine</name>
    <dbReference type="NCBI Taxonomy" id="158543"/>
    <lineage>
        <taxon>Eukaryota</taxon>
        <taxon>Viridiplantae</taxon>
        <taxon>Streptophyta</taxon>
        <taxon>Embryophyta</taxon>
        <taxon>Tracheophyta</taxon>
        <taxon>Spermatophyta</taxon>
        <taxon>Magnoliopsida</taxon>
        <taxon>Magnoliidae</taxon>
        <taxon>Piperales</taxon>
        <taxon>Aristolochiaceae</taxon>
        <taxon>Aristolochia</taxon>
    </lineage>
</organism>
<reference evidence="2 3" key="1">
    <citation type="submission" date="2021-07" db="EMBL/GenBank/DDBJ databases">
        <title>The Aristolochia fimbriata genome: insights into angiosperm evolution, floral development and chemical biosynthesis.</title>
        <authorList>
            <person name="Jiao Y."/>
        </authorList>
    </citation>
    <scope>NUCLEOTIDE SEQUENCE [LARGE SCALE GENOMIC DNA]</scope>
    <source>
        <strain evidence="2">IBCAS-2021</strain>
        <tissue evidence="2">Leaf</tissue>
    </source>
</reference>
<gene>
    <name evidence="2" type="ORF">H6P81_004533</name>
</gene>
<comment type="caution">
    <text evidence="2">The sequence shown here is derived from an EMBL/GenBank/DDBJ whole genome shotgun (WGS) entry which is preliminary data.</text>
</comment>
<evidence type="ECO:0000313" key="3">
    <source>
        <dbReference type="Proteomes" id="UP000825729"/>
    </source>
</evidence>
<dbReference type="PANTHER" id="PTHR35500">
    <property type="entry name" value="OS03G0108700 PROTEIN"/>
    <property type="match status" value="1"/>
</dbReference>